<dbReference type="PANTHER" id="PTHR43864">
    <property type="entry name" value="HYPOXANTHINE/GUANINE PHOSPHORIBOSYLTRANSFERASE"/>
    <property type="match status" value="1"/>
</dbReference>
<dbReference type="EMBL" id="JBHSFW010000020">
    <property type="protein sequence ID" value="MFC4620360.1"/>
    <property type="molecule type" value="Genomic_DNA"/>
</dbReference>
<evidence type="ECO:0000313" key="9">
    <source>
        <dbReference type="Proteomes" id="UP001596022"/>
    </source>
</evidence>
<keyword evidence="2" id="KW-0805">Transcription regulation</keyword>
<dbReference type="RefSeq" id="WP_376847472.1">
    <property type="nucleotide sequence ID" value="NZ_JBHSFW010000020.1"/>
</dbReference>
<dbReference type="InterPro" id="IPR015265">
    <property type="entry name" value="PuR_N"/>
</dbReference>
<evidence type="ECO:0000256" key="5">
    <source>
        <dbReference type="ARBA" id="ARBA00049656"/>
    </source>
</evidence>
<dbReference type="Pfam" id="PF09182">
    <property type="entry name" value="PuR_N"/>
    <property type="match status" value="1"/>
</dbReference>
<evidence type="ECO:0000259" key="7">
    <source>
        <dbReference type="Pfam" id="PF09182"/>
    </source>
</evidence>
<dbReference type="SUPFAM" id="SSF53271">
    <property type="entry name" value="PRTase-like"/>
    <property type="match status" value="1"/>
</dbReference>
<organism evidence="8 9">
    <name type="scientific">Camelliibacillus cellulosilyticus</name>
    <dbReference type="NCBI Taxonomy" id="2174486"/>
    <lineage>
        <taxon>Bacteria</taxon>
        <taxon>Bacillati</taxon>
        <taxon>Bacillota</taxon>
        <taxon>Bacilli</taxon>
        <taxon>Bacillales</taxon>
        <taxon>Sporolactobacillaceae</taxon>
        <taxon>Camelliibacillus</taxon>
    </lineage>
</organism>
<dbReference type="Gene3D" id="3.40.50.2020">
    <property type="match status" value="1"/>
</dbReference>
<evidence type="ECO:0000313" key="8">
    <source>
        <dbReference type="EMBL" id="MFC4620360.1"/>
    </source>
</evidence>
<dbReference type="SUPFAM" id="SSF46785">
    <property type="entry name" value="Winged helix' DNA-binding domain"/>
    <property type="match status" value="1"/>
</dbReference>
<dbReference type="Pfam" id="PF00156">
    <property type="entry name" value="Pribosyltran"/>
    <property type="match status" value="1"/>
</dbReference>
<comment type="caution">
    <text evidence="8">The sequence shown here is derived from an EMBL/GenBank/DDBJ whole genome shotgun (WGS) entry which is preliminary data.</text>
</comment>
<dbReference type="Gene3D" id="1.10.10.10">
    <property type="entry name" value="Winged helix-like DNA-binding domain superfamily/Winged helix DNA-binding domain"/>
    <property type="match status" value="1"/>
</dbReference>
<dbReference type="InterPro" id="IPR050118">
    <property type="entry name" value="Pur/Pyrimidine_PRTase"/>
</dbReference>
<gene>
    <name evidence="8" type="primary">purR</name>
    <name evidence="8" type="ORF">ACFO4N_16785</name>
</gene>
<dbReference type="InterPro" id="IPR036388">
    <property type="entry name" value="WH-like_DNA-bd_sf"/>
</dbReference>
<dbReference type="InterPro" id="IPR010078">
    <property type="entry name" value="PurR_Bsub"/>
</dbReference>
<evidence type="ECO:0000256" key="4">
    <source>
        <dbReference type="ARBA" id="ARBA00023163"/>
    </source>
</evidence>
<dbReference type="PANTHER" id="PTHR43864:SF2">
    <property type="entry name" value="PUR OPERON REPRESSOR"/>
    <property type="match status" value="1"/>
</dbReference>
<dbReference type="InterPro" id="IPR029057">
    <property type="entry name" value="PRTase-like"/>
</dbReference>
<evidence type="ECO:0000256" key="3">
    <source>
        <dbReference type="ARBA" id="ARBA00023125"/>
    </source>
</evidence>
<evidence type="ECO:0000256" key="1">
    <source>
        <dbReference type="ARBA" id="ARBA00011738"/>
    </source>
</evidence>
<keyword evidence="9" id="KW-1185">Reference proteome</keyword>
<protein>
    <submittedName>
        <fullName evidence="8">Pur operon repressor</fullName>
    </submittedName>
</protein>
<feature type="domain" description="Bacterial purine repressor N-terminal" evidence="7">
    <location>
        <begin position="4"/>
        <end position="73"/>
    </location>
</feature>
<keyword evidence="3" id="KW-0238">DNA-binding</keyword>
<evidence type="ECO:0000256" key="2">
    <source>
        <dbReference type="ARBA" id="ARBA00023015"/>
    </source>
</evidence>
<dbReference type="CDD" id="cd06223">
    <property type="entry name" value="PRTases_typeI"/>
    <property type="match status" value="1"/>
</dbReference>
<comment type="subunit">
    <text evidence="1">Homodimer.</text>
</comment>
<reference evidence="9" key="1">
    <citation type="journal article" date="2019" name="Int. J. Syst. Evol. Microbiol.">
        <title>The Global Catalogue of Microorganisms (GCM) 10K type strain sequencing project: providing services to taxonomists for standard genome sequencing and annotation.</title>
        <authorList>
            <consortium name="The Broad Institute Genomics Platform"/>
            <consortium name="The Broad Institute Genome Sequencing Center for Infectious Disease"/>
            <person name="Wu L."/>
            <person name="Ma J."/>
        </authorList>
    </citation>
    <scope>NUCLEOTIDE SEQUENCE [LARGE SCALE GENOMIC DNA]</scope>
    <source>
        <strain evidence="9">CGMCC 1.16306</strain>
    </source>
</reference>
<sequence>MKFKRSGRLVDMTRYLLEHPNHIVTLTYFSERYESAKSSISEDLMIVKDTFEKQGIGKLVTIPGAAGGVKYIPFINESAARDFLNDLSGRLSDMERLLPGGYLYMTDILGDPTIISQIGRLIATAFMHKPIDVVMTMETKGIPLAYAAATRLNVPVVIVRRSSKVTEGSTVSINYVSGSSKRIQSMVLPRRSLSAGAQVLIIDDFMKAGGTMKGMASLLKEFDACLAGMAVLVEAEGVPKLVDDYLSLLKLQQFEEEQRIMVGIGNYFDAF</sequence>
<accession>A0ABV9GUP8</accession>
<proteinExistence type="inferred from homology"/>
<name>A0ABV9GUP8_9BACL</name>
<comment type="similarity">
    <text evidence="5">Belongs to the purine/pyrimidine phosphoribosyltransferase family. PurR subfamily.</text>
</comment>
<dbReference type="InterPro" id="IPR000836">
    <property type="entry name" value="PRTase_dom"/>
</dbReference>
<dbReference type="Proteomes" id="UP001596022">
    <property type="component" value="Unassembled WGS sequence"/>
</dbReference>
<evidence type="ECO:0000259" key="6">
    <source>
        <dbReference type="Pfam" id="PF00156"/>
    </source>
</evidence>
<keyword evidence="4" id="KW-0804">Transcription</keyword>
<dbReference type="NCBIfam" id="TIGR01743">
    <property type="entry name" value="purR_Bsub"/>
    <property type="match status" value="1"/>
</dbReference>
<dbReference type="InterPro" id="IPR036390">
    <property type="entry name" value="WH_DNA-bd_sf"/>
</dbReference>
<feature type="domain" description="Phosphoribosyltransferase" evidence="6">
    <location>
        <begin position="109"/>
        <end position="244"/>
    </location>
</feature>